<dbReference type="EMBL" id="JBAWKC010000001">
    <property type="protein sequence ID" value="MFH6768153.1"/>
    <property type="molecule type" value="Genomic_DNA"/>
</dbReference>
<evidence type="ECO:0000259" key="2">
    <source>
        <dbReference type="Pfam" id="PF10988"/>
    </source>
</evidence>
<keyword evidence="4" id="KW-1185">Reference proteome</keyword>
<organism evidence="3 4">
    <name type="scientific">Gaetbulibacter aquiaggeris</name>
    <dbReference type="NCBI Taxonomy" id="1735373"/>
    <lineage>
        <taxon>Bacteria</taxon>
        <taxon>Pseudomonadati</taxon>
        <taxon>Bacteroidota</taxon>
        <taxon>Flavobacteriia</taxon>
        <taxon>Flavobacteriales</taxon>
        <taxon>Flavobacteriaceae</taxon>
        <taxon>Gaetbulibacter</taxon>
    </lineage>
</organism>
<dbReference type="RefSeq" id="WP_395437400.1">
    <property type="nucleotide sequence ID" value="NZ_JBAWKC010000001.1"/>
</dbReference>
<feature type="chain" id="PRO_5046992333" evidence="1">
    <location>
        <begin position="23"/>
        <end position="217"/>
    </location>
</feature>
<dbReference type="Proteomes" id="UP001610104">
    <property type="component" value="Unassembled WGS sequence"/>
</dbReference>
<feature type="domain" description="Putative auto-transporter adhesin head GIN" evidence="2">
    <location>
        <begin position="39"/>
        <end position="201"/>
    </location>
</feature>
<protein>
    <submittedName>
        <fullName evidence="3">DUF2807 domain-containing protein</fullName>
    </submittedName>
</protein>
<feature type="signal peptide" evidence="1">
    <location>
        <begin position="1"/>
        <end position="22"/>
    </location>
</feature>
<proteinExistence type="predicted"/>
<reference evidence="3 4" key="1">
    <citation type="submission" date="2024-02" db="EMBL/GenBank/DDBJ databases">
        <title>A Gaetbulibacter species isolated from tidal flats and genomic insights of their niches.</title>
        <authorList>
            <person name="Ye Y."/>
        </authorList>
    </citation>
    <scope>NUCLEOTIDE SEQUENCE [LARGE SCALE GENOMIC DNA]</scope>
    <source>
        <strain evidence="3 4">KEM-8</strain>
    </source>
</reference>
<evidence type="ECO:0000256" key="1">
    <source>
        <dbReference type="SAM" id="SignalP"/>
    </source>
</evidence>
<name>A0ABW7MMW1_9FLAO</name>
<dbReference type="Gene3D" id="2.160.20.120">
    <property type="match status" value="1"/>
</dbReference>
<comment type="caution">
    <text evidence="3">The sequence shown here is derived from an EMBL/GenBank/DDBJ whole genome shotgun (WGS) entry which is preliminary data.</text>
</comment>
<keyword evidence="1" id="KW-0732">Signal</keyword>
<evidence type="ECO:0000313" key="3">
    <source>
        <dbReference type="EMBL" id="MFH6768153.1"/>
    </source>
</evidence>
<gene>
    <name evidence="3" type="ORF">V8G56_05335</name>
</gene>
<dbReference type="PROSITE" id="PS51257">
    <property type="entry name" value="PROKAR_LIPOPROTEIN"/>
    <property type="match status" value="1"/>
</dbReference>
<sequence>MKQILFLPILFLAILVSSCSHDTINGSGNLSSEIRTISAFNKVSIEGVFEVTITQGDTQSVEIIADDNIMHKVITRVLNNELRLYLDDDNNYRNISLKANITVPVITGLKNSGAGNVLILNVENGSEFNLFNSGSGDISIEGSAQSLSLKNEGSGTFEGFSFSVYDCNIKIIGSGDCKVHCTNNLNAKIEGSGDVHYLGSPAIEADISGSGKIVNAN</sequence>
<dbReference type="Pfam" id="PF10988">
    <property type="entry name" value="DUF2807"/>
    <property type="match status" value="1"/>
</dbReference>
<accession>A0ABW7MMW1</accession>
<dbReference type="InterPro" id="IPR021255">
    <property type="entry name" value="DUF2807"/>
</dbReference>
<evidence type="ECO:0000313" key="4">
    <source>
        <dbReference type="Proteomes" id="UP001610104"/>
    </source>
</evidence>